<dbReference type="CDD" id="cd04852">
    <property type="entry name" value="Peptidases_S8_3"/>
    <property type="match status" value="1"/>
</dbReference>
<evidence type="ECO:0000259" key="12">
    <source>
        <dbReference type="Pfam" id="PF02309"/>
    </source>
</evidence>
<comment type="similarity">
    <text evidence="8">Belongs to the Aux/IAA family.</text>
</comment>
<dbReference type="PRINTS" id="PR00723">
    <property type="entry name" value="SUBTILISIN"/>
</dbReference>
<comment type="function">
    <text evidence="8">Aux/IAA proteins are short-lived transcriptional factors that function as repressors of early auxin response genes at low auxin concentrations.</text>
</comment>
<sequence length="885" mass="95036">MASHSAPPSYVCLCFILHILTSTLAQSDNYIVYMDLSAMPKAFSGQHSWYSATLQSLSKTTTTTDVLSSSKLIYSYNHVINGFSASLTPAEHEAVKSSPGYISSIKDLPVKHDTTRSSQFLGLSPNLGAWPVSKFGQDVIIGVVDTGIWPESESFHDEGMTEIPSRWKGECETGTNFSSSLCNKKLIGARFFNKGLIAQNPNITISMNSTRDIDGHGTHTSSTAAGNNVEAASYFGYASGTAGAISDGVDVLSMSLGLDGLALYEDPLAIATFAAIEKNIFVSTSAGNSGPFLETLHNGIPWVLTVAAGTIDREFGATITLGNGIKVMGKSLYPGNSSLTDLPIVFMDQCHNLTQLRQVGEKIVVCEDKDGSSLYDQVRNISRVKVAGAVFISDYKDLEIFLRIPFAAMFMNSKNGEIIKGYIKNNNTEPKGRIEFKKTNVGTKPAPTVTSYSSRGPSQSCPYVLKPDIMAPGDFILAAWPPNLAVAAVNSKFVYSNFNLLSGTSMACPHASGIAALLKGAHPDWSPAAVRSAMMTTADTIDNTNGPIIDIGDNNEPASPLAMGAGQINPNKAIDPGLIYDANKEDYVNLLCALNYTMKQIQIVTRSSAVNCSTPSLDLNYPSFIYLLNPNDTKSELKTVQFQRTVTNVGEGMSTYTASVTLPVKGFKVSVVPDQLVFKGKYEKQSYKTELRFGLPGSKSPERKPTNNGVSVSLFGKDIENSRSKRCSLSPLKNIVSGAKRGFSDAIDGSSANWGLSMNGKSEADLCKGTVLYSPRAGGLDEKNKIIKETSVLPQSTKAAQEKKKNKLPASNEPTSAPAAKAQVVGWPPIQSFRKNTMASNLAKNNDDDGVAEGKSGSRCLYVKVSMDGAPYLRKLDLKTCSNYM</sequence>
<dbReference type="InterPro" id="IPR023828">
    <property type="entry name" value="Peptidase_S8_Ser-AS"/>
</dbReference>
<dbReference type="GO" id="GO:0009734">
    <property type="term" value="P:auxin-activated signaling pathway"/>
    <property type="evidence" value="ECO:0007669"/>
    <property type="project" value="UniProtKB-UniRule"/>
</dbReference>
<dbReference type="FunFam" id="3.30.70.80:FF:000003">
    <property type="entry name" value="Subtilisin-like protease SBT1.9"/>
    <property type="match status" value="1"/>
</dbReference>
<dbReference type="EMBL" id="VAHF01000002">
    <property type="protein sequence ID" value="TXG68953.1"/>
    <property type="molecule type" value="Genomic_DNA"/>
</dbReference>
<dbReference type="GO" id="GO:0005634">
    <property type="term" value="C:nucleus"/>
    <property type="evidence" value="ECO:0007669"/>
    <property type="project" value="UniProtKB-SubCell"/>
</dbReference>
<keyword evidence="8" id="KW-0678">Repressor</keyword>
<evidence type="ECO:0000256" key="2">
    <source>
        <dbReference type="ARBA" id="ARBA00022670"/>
    </source>
</evidence>
<dbReference type="GO" id="GO:0004252">
    <property type="term" value="F:serine-type endopeptidase activity"/>
    <property type="evidence" value="ECO:0007669"/>
    <property type="project" value="UniProtKB-UniRule"/>
</dbReference>
<gene>
    <name evidence="14" type="ORF">EZV62_003888</name>
</gene>
<dbReference type="PANTHER" id="PTHR10795">
    <property type="entry name" value="PROPROTEIN CONVERTASE SUBTILISIN/KEXIN"/>
    <property type="match status" value="1"/>
</dbReference>
<dbReference type="Pfam" id="PF02309">
    <property type="entry name" value="AUX_IAA"/>
    <property type="match status" value="1"/>
</dbReference>
<evidence type="ECO:0000256" key="8">
    <source>
        <dbReference type="RuleBase" id="RU004549"/>
    </source>
</evidence>
<dbReference type="GO" id="GO:0006508">
    <property type="term" value="P:proteolysis"/>
    <property type="evidence" value="ECO:0007669"/>
    <property type="project" value="UniProtKB-KW"/>
</dbReference>
<dbReference type="InterPro" id="IPR015500">
    <property type="entry name" value="Peptidase_S8_subtilisin-rel"/>
</dbReference>
<dbReference type="InterPro" id="IPR010259">
    <property type="entry name" value="S8pro/Inhibitor_I9"/>
</dbReference>
<comment type="similarity">
    <text evidence="1 7">Belongs to the peptidase S8 family.</text>
</comment>
<reference evidence="15" key="1">
    <citation type="journal article" date="2019" name="Gigascience">
        <title>De novo genome assembly of the endangered Acer yangbiense, a plant species with extremely small populations endemic to Yunnan Province, China.</title>
        <authorList>
            <person name="Yang J."/>
            <person name="Wariss H.M."/>
            <person name="Tao L."/>
            <person name="Zhang R."/>
            <person name="Yun Q."/>
            <person name="Hollingsworth P."/>
            <person name="Dao Z."/>
            <person name="Luo G."/>
            <person name="Guo H."/>
            <person name="Ma Y."/>
            <person name="Sun W."/>
        </authorList>
    </citation>
    <scope>NUCLEOTIDE SEQUENCE [LARGE SCALE GENOMIC DNA]</scope>
    <source>
        <strain evidence="15">cv. Malutang</strain>
    </source>
</reference>
<dbReference type="Gene3D" id="2.60.40.2310">
    <property type="match status" value="1"/>
</dbReference>
<keyword evidence="8" id="KW-0927">Auxin signaling pathway</keyword>
<dbReference type="SUPFAM" id="SSF52743">
    <property type="entry name" value="Subtilisin-like"/>
    <property type="match status" value="1"/>
</dbReference>
<dbReference type="Gene3D" id="3.40.50.200">
    <property type="entry name" value="Peptidase S8/S53 domain"/>
    <property type="match status" value="2"/>
</dbReference>
<feature type="domain" description="Inhibitor I9" evidence="13">
    <location>
        <begin position="29"/>
        <end position="111"/>
    </location>
</feature>
<organism evidence="14 15">
    <name type="scientific">Acer yangbiense</name>
    <dbReference type="NCBI Taxonomy" id="1000413"/>
    <lineage>
        <taxon>Eukaryota</taxon>
        <taxon>Viridiplantae</taxon>
        <taxon>Streptophyta</taxon>
        <taxon>Embryophyta</taxon>
        <taxon>Tracheophyta</taxon>
        <taxon>Spermatophyta</taxon>
        <taxon>Magnoliopsida</taxon>
        <taxon>eudicotyledons</taxon>
        <taxon>Gunneridae</taxon>
        <taxon>Pentapetalae</taxon>
        <taxon>rosids</taxon>
        <taxon>malvids</taxon>
        <taxon>Sapindales</taxon>
        <taxon>Sapindaceae</taxon>
        <taxon>Hippocastanoideae</taxon>
        <taxon>Acereae</taxon>
        <taxon>Acer</taxon>
    </lineage>
</organism>
<feature type="active site" description="Charge relay system" evidence="6 7">
    <location>
        <position position="216"/>
    </location>
</feature>
<keyword evidence="2 7" id="KW-0645">Protease</keyword>
<evidence type="ECO:0000256" key="10">
    <source>
        <dbReference type="SAM" id="SignalP"/>
    </source>
</evidence>
<evidence type="ECO:0000256" key="1">
    <source>
        <dbReference type="ARBA" id="ARBA00011073"/>
    </source>
</evidence>
<keyword evidence="15" id="KW-1185">Reference proteome</keyword>
<dbReference type="PROSITE" id="PS51892">
    <property type="entry name" value="SUBTILASE"/>
    <property type="match status" value="1"/>
</dbReference>
<feature type="chain" id="PRO_5022664333" description="Auxin-responsive protein" evidence="10">
    <location>
        <begin position="26"/>
        <end position="885"/>
    </location>
</feature>
<dbReference type="AlphaFoldDB" id="A0A5C7II83"/>
<evidence type="ECO:0000313" key="14">
    <source>
        <dbReference type="EMBL" id="TXG68953.1"/>
    </source>
</evidence>
<dbReference type="Pfam" id="PF05922">
    <property type="entry name" value="Inhibitor_I9"/>
    <property type="match status" value="1"/>
</dbReference>
<keyword evidence="8" id="KW-0539">Nucleus</keyword>
<accession>A0A5C7II83</accession>
<dbReference type="InterPro" id="IPR036852">
    <property type="entry name" value="Peptidase_S8/S53_dom_sf"/>
</dbReference>
<proteinExistence type="inferred from homology"/>
<feature type="domain" description="Peptidase S8/S53" evidence="11">
    <location>
        <begin position="136"/>
        <end position="238"/>
    </location>
</feature>
<dbReference type="InterPro" id="IPR034197">
    <property type="entry name" value="Peptidases_S8_3"/>
</dbReference>
<dbReference type="InterPro" id="IPR037045">
    <property type="entry name" value="S8pro/Inhibitor_I9_sf"/>
</dbReference>
<evidence type="ECO:0000256" key="6">
    <source>
        <dbReference type="PIRSR" id="PIRSR615500-1"/>
    </source>
</evidence>
<dbReference type="PROSITE" id="PS00138">
    <property type="entry name" value="SUBTILASE_SER"/>
    <property type="match status" value="1"/>
</dbReference>
<feature type="domain" description="Peptidase S8/S53" evidence="11">
    <location>
        <begin position="240"/>
        <end position="547"/>
    </location>
</feature>
<evidence type="ECO:0000259" key="13">
    <source>
        <dbReference type="Pfam" id="PF05922"/>
    </source>
</evidence>
<evidence type="ECO:0000256" key="4">
    <source>
        <dbReference type="ARBA" id="ARBA00022801"/>
    </source>
</evidence>
<dbReference type="Proteomes" id="UP000323000">
    <property type="component" value="Chromosome 2"/>
</dbReference>
<keyword evidence="8" id="KW-0804">Transcription</keyword>
<feature type="active site" description="Charge relay system" evidence="6 7">
    <location>
        <position position="505"/>
    </location>
</feature>
<dbReference type="InterPro" id="IPR045051">
    <property type="entry name" value="SBT"/>
</dbReference>
<dbReference type="Pfam" id="PF00082">
    <property type="entry name" value="Peptidase_S8"/>
    <property type="match status" value="2"/>
</dbReference>
<keyword evidence="3 10" id="KW-0732">Signal</keyword>
<dbReference type="CDD" id="cd02120">
    <property type="entry name" value="PA_subtilisin_like"/>
    <property type="match status" value="1"/>
</dbReference>
<feature type="signal peptide" evidence="10">
    <location>
        <begin position="1"/>
        <end position="25"/>
    </location>
</feature>
<protein>
    <recommendedName>
        <fullName evidence="8">Auxin-responsive protein</fullName>
    </recommendedName>
</protein>
<feature type="active site" description="Charge relay system" evidence="6 7">
    <location>
        <position position="145"/>
    </location>
</feature>
<keyword evidence="4 7" id="KW-0378">Hydrolase</keyword>
<dbReference type="Gene3D" id="3.30.70.80">
    <property type="entry name" value="Peptidase S8 propeptide/proteinase inhibitor I9"/>
    <property type="match status" value="1"/>
</dbReference>
<comment type="subunit">
    <text evidence="8">Homodimers and heterodimers.</text>
</comment>
<evidence type="ECO:0000256" key="3">
    <source>
        <dbReference type="ARBA" id="ARBA00022729"/>
    </source>
</evidence>
<comment type="caution">
    <text evidence="14">The sequence shown here is derived from an EMBL/GenBank/DDBJ whole genome shotgun (WGS) entry which is preliminary data.</text>
</comment>
<dbReference type="InterPro" id="IPR000209">
    <property type="entry name" value="Peptidase_S8/S53_dom"/>
</dbReference>
<keyword evidence="8" id="KW-0805">Transcription regulation</keyword>
<dbReference type="InterPro" id="IPR033389">
    <property type="entry name" value="AUX/IAA_dom"/>
</dbReference>
<keyword evidence="5 7" id="KW-0720">Serine protease</keyword>
<evidence type="ECO:0000256" key="5">
    <source>
        <dbReference type="ARBA" id="ARBA00022825"/>
    </source>
</evidence>
<evidence type="ECO:0000256" key="7">
    <source>
        <dbReference type="PROSITE-ProRule" id="PRU01240"/>
    </source>
</evidence>
<evidence type="ECO:0000313" key="15">
    <source>
        <dbReference type="Proteomes" id="UP000323000"/>
    </source>
</evidence>
<evidence type="ECO:0000259" key="11">
    <source>
        <dbReference type="Pfam" id="PF00082"/>
    </source>
</evidence>
<comment type="subcellular location">
    <subcellularLocation>
        <location evidence="8">Nucleus</location>
    </subcellularLocation>
</comment>
<dbReference type="OrthoDB" id="1763225at2759"/>
<evidence type="ECO:0000256" key="9">
    <source>
        <dbReference type="SAM" id="MobiDB-lite"/>
    </source>
</evidence>
<feature type="domain" description="AUX/IAA" evidence="12">
    <location>
        <begin position="688"/>
        <end position="884"/>
    </location>
</feature>
<feature type="region of interest" description="Disordered" evidence="9">
    <location>
        <begin position="791"/>
        <end position="822"/>
    </location>
</feature>
<dbReference type="Gene3D" id="3.10.20.90">
    <property type="entry name" value="Phosphatidylinositol 3-kinase Catalytic Subunit, Chain A, domain 1"/>
    <property type="match status" value="1"/>
</dbReference>
<name>A0A5C7II83_9ROSI</name>